<evidence type="ECO:0000256" key="2">
    <source>
        <dbReference type="ARBA" id="ARBA00001947"/>
    </source>
</evidence>
<organism evidence="12 13">
    <name type="scientific">Nesterenkonia cremea</name>
    <dbReference type="NCBI Taxonomy" id="1882340"/>
    <lineage>
        <taxon>Bacteria</taxon>
        <taxon>Bacillati</taxon>
        <taxon>Actinomycetota</taxon>
        <taxon>Actinomycetes</taxon>
        <taxon>Micrococcales</taxon>
        <taxon>Micrococcaceae</taxon>
        <taxon>Nesterenkonia</taxon>
    </lineage>
</organism>
<evidence type="ECO:0000256" key="7">
    <source>
        <dbReference type="ARBA" id="ARBA00022842"/>
    </source>
</evidence>
<dbReference type="GO" id="GO:0046872">
    <property type="term" value="F:metal ion binding"/>
    <property type="evidence" value="ECO:0007669"/>
    <property type="project" value="UniProtKB-KW"/>
</dbReference>
<dbReference type="RefSeq" id="WP_188683320.1">
    <property type="nucleotide sequence ID" value="NZ_BMIS01000003.1"/>
</dbReference>
<dbReference type="PANTHER" id="PTHR42904">
    <property type="entry name" value="NUDIX HYDROLASE, NUDC SUBFAMILY"/>
    <property type="match status" value="1"/>
</dbReference>
<evidence type="ECO:0000256" key="6">
    <source>
        <dbReference type="ARBA" id="ARBA00022801"/>
    </source>
</evidence>
<evidence type="ECO:0000256" key="8">
    <source>
        <dbReference type="ARBA" id="ARBA00023027"/>
    </source>
</evidence>
<dbReference type="PROSITE" id="PS00893">
    <property type="entry name" value="NUDIX_BOX"/>
    <property type="match status" value="1"/>
</dbReference>
<evidence type="ECO:0000256" key="1">
    <source>
        <dbReference type="ARBA" id="ARBA00001946"/>
    </source>
</evidence>
<dbReference type="GO" id="GO:0035529">
    <property type="term" value="F:NADH pyrophosphatase activity"/>
    <property type="evidence" value="ECO:0007669"/>
    <property type="project" value="TreeGrafter"/>
</dbReference>
<dbReference type="Gene3D" id="3.90.79.10">
    <property type="entry name" value="Nucleoside Triphosphate Pyrophosphohydrolase"/>
    <property type="match status" value="1"/>
</dbReference>
<keyword evidence="13" id="KW-1185">Reference proteome</keyword>
<dbReference type="PANTHER" id="PTHR42904:SF6">
    <property type="entry name" value="NAD-CAPPED RNA HYDROLASE NUDT12"/>
    <property type="match status" value="1"/>
</dbReference>
<feature type="region of interest" description="Disordered" evidence="10">
    <location>
        <begin position="102"/>
        <end position="134"/>
    </location>
</feature>
<comment type="cofactor">
    <cofactor evidence="1">
        <name>Mg(2+)</name>
        <dbReference type="ChEBI" id="CHEBI:18420"/>
    </cofactor>
</comment>
<dbReference type="Pfam" id="PF09297">
    <property type="entry name" value="Zn_ribbon_NUD"/>
    <property type="match status" value="1"/>
</dbReference>
<keyword evidence="6" id="KW-0378">Hydrolase</keyword>
<evidence type="ECO:0000256" key="3">
    <source>
        <dbReference type="ARBA" id="ARBA00009595"/>
    </source>
</evidence>
<dbReference type="InterPro" id="IPR015376">
    <property type="entry name" value="Znr_NADH_PPase"/>
</dbReference>
<dbReference type="Pfam" id="PF09296">
    <property type="entry name" value="NUDIX-like"/>
    <property type="match status" value="1"/>
</dbReference>
<gene>
    <name evidence="12" type="ORF">GCM10011401_10120</name>
</gene>
<comment type="caution">
    <text evidence="12">The sequence shown here is derived from an EMBL/GenBank/DDBJ whole genome shotgun (WGS) entry which is preliminary data.</text>
</comment>
<dbReference type="EMBL" id="BMIS01000003">
    <property type="protein sequence ID" value="GGE64952.1"/>
    <property type="molecule type" value="Genomic_DNA"/>
</dbReference>
<dbReference type="EC" id="3.6.1.22" evidence="4"/>
<reference evidence="12" key="2">
    <citation type="submission" date="2020-09" db="EMBL/GenBank/DDBJ databases">
        <authorList>
            <person name="Sun Q."/>
            <person name="Zhou Y."/>
        </authorList>
    </citation>
    <scope>NUCLEOTIDE SEQUENCE</scope>
    <source>
        <strain evidence="12">CGMCC 1.15388</strain>
    </source>
</reference>
<dbReference type="CDD" id="cd03429">
    <property type="entry name" value="NUDIX_NADH_pyrophosphatase_Nudt13"/>
    <property type="match status" value="1"/>
</dbReference>
<dbReference type="NCBIfam" id="NF001299">
    <property type="entry name" value="PRK00241.1"/>
    <property type="match status" value="1"/>
</dbReference>
<dbReference type="Pfam" id="PF00293">
    <property type="entry name" value="NUDIX"/>
    <property type="match status" value="1"/>
</dbReference>
<keyword evidence="7" id="KW-0460">Magnesium</keyword>
<keyword evidence="8" id="KW-0520">NAD</keyword>
<dbReference type="Proteomes" id="UP000633136">
    <property type="component" value="Unassembled WGS sequence"/>
</dbReference>
<protein>
    <recommendedName>
        <fullName evidence="4">NAD(+) diphosphatase</fullName>
        <ecNumber evidence="4">3.6.1.22</ecNumber>
    </recommendedName>
</protein>
<feature type="region of interest" description="Disordered" evidence="10">
    <location>
        <begin position="1"/>
        <end position="25"/>
    </location>
</feature>
<name>A0A917AQA4_9MICC</name>
<feature type="region of interest" description="Disordered" evidence="10">
    <location>
        <begin position="334"/>
        <end position="364"/>
    </location>
</feature>
<dbReference type="InterPro" id="IPR020084">
    <property type="entry name" value="NUDIX_hydrolase_CS"/>
</dbReference>
<feature type="compositionally biased region" description="Acidic residues" evidence="10">
    <location>
        <begin position="355"/>
        <end position="364"/>
    </location>
</feature>
<feature type="compositionally biased region" description="Basic and acidic residues" evidence="10">
    <location>
        <begin position="15"/>
        <end position="25"/>
    </location>
</feature>
<dbReference type="SUPFAM" id="SSF55811">
    <property type="entry name" value="Nudix"/>
    <property type="match status" value="1"/>
</dbReference>
<dbReference type="GO" id="GO:0006742">
    <property type="term" value="P:NADP+ catabolic process"/>
    <property type="evidence" value="ECO:0007669"/>
    <property type="project" value="TreeGrafter"/>
</dbReference>
<feature type="domain" description="Nudix hydrolase" evidence="11">
    <location>
        <begin position="197"/>
        <end position="322"/>
    </location>
</feature>
<evidence type="ECO:0000313" key="13">
    <source>
        <dbReference type="Proteomes" id="UP000633136"/>
    </source>
</evidence>
<evidence type="ECO:0000259" key="11">
    <source>
        <dbReference type="PROSITE" id="PS51462"/>
    </source>
</evidence>
<evidence type="ECO:0000313" key="12">
    <source>
        <dbReference type="EMBL" id="GGE64952.1"/>
    </source>
</evidence>
<dbReference type="InterPro" id="IPR015375">
    <property type="entry name" value="NADH_PPase-like_N"/>
</dbReference>
<comment type="cofactor">
    <cofactor evidence="2">
        <name>Zn(2+)</name>
        <dbReference type="ChEBI" id="CHEBI:29105"/>
    </cofactor>
</comment>
<comment type="catalytic activity">
    <reaction evidence="9">
        <text>a 5'-end NAD(+)-phospho-ribonucleoside in mRNA + H2O = a 5'-end phospho-adenosine-phospho-ribonucleoside in mRNA + beta-nicotinamide D-ribonucleotide + 2 H(+)</text>
        <dbReference type="Rhea" id="RHEA:60876"/>
        <dbReference type="Rhea" id="RHEA-COMP:15698"/>
        <dbReference type="Rhea" id="RHEA-COMP:15719"/>
        <dbReference type="ChEBI" id="CHEBI:14649"/>
        <dbReference type="ChEBI" id="CHEBI:15377"/>
        <dbReference type="ChEBI" id="CHEBI:15378"/>
        <dbReference type="ChEBI" id="CHEBI:144029"/>
        <dbReference type="ChEBI" id="CHEBI:144051"/>
    </reaction>
    <physiologicalReaction direction="left-to-right" evidence="9">
        <dbReference type="Rhea" id="RHEA:60877"/>
    </physiologicalReaction>
</comment>
<dbReference type="InterPro" id="IPR049734">
    <property type="entry name" value="NudC-like_C"/>
</dbReference>
<keyword evidence="5" id="KW-0479">Metal-binding</keyword>
<evidence type="ECO:0000256" key="5">
    <source>
        <dbReference type="ARBA" id="ARBA00022723"/>
    </source>
</evidence>
<dbReference type="PROSITE" id="PS51462">
    <property type="entry name" value="NUDIX"/>
    <property type="match status" value="1"/>
</dbReference>
<dbReference type="Gene3D" id="3.90.79.20">
    <property type="match status" value="1"/>
</dbReference>
<comment type="similarity">
    <text evidence="3">Belongs to the Nudix hydrolase family. NudC subfamily.</text>
</comment>
<feature type="compositionally biased region" description="Low complexity" evidence="10">
    <location>
        <begin position="102"/>
        <end position="112"/>
    </location>
</feature>
<dbReference type="InterPro" id="IPR000086">
    <property type="entry name" value="NUDIX_hydrolase_dom"/>
</dbReference>
<dbReference type="InterPro" id="IPR050241">
    <property type="entry name" value="NAD-cap_RNA_hydrolase_NudC"/>
</dbReference>
<reference evidence="12" key="1">
    <citation type="journal article" date="2014" name="Int. J. Syst. Evol. Microbiol.">
        <title>Complete genome sequence of Corynebacterium casei LMG S-19264T (=DSM 44701T), isolated from a smear-ripened cheese.</title>
        <authorList>
            <consortium name="US DOE Joint Genome Institute (JGI-PGF)"/>
            <person name="Walter F."/>
            <person name="Albersmeier A."/>
            <person name="Kalinowski J."/>
            <person name="Ruckert C."/>
        </authorList>
    </citation>
    <scope>NUCLEOTIDE SEQUENCE</scope>
    <source>
        <strain evidence="12">CGMCC 1.15388</strain>
    </source>
</reference>
<dbReference type="GO" id="GO:0005829">
    <property type="term" value="C:cytosol"/>
    <property type="evidence" value="ECO:0007669"/>
    <property type="project" value="TreeGrafter"/>
</dbReference>
<evidence type="ECO:0000256" key="9">
    <source>
        <dbReference type="ARBA" id="ARBA00023679"/>
    </source>
</evidence>
<sequence>MHSSAGLSAPPRAAHQIDRRDADRRREDWLRQVWAVPDTRVLLLKDRTTPVRIGDAGAASIRFVSPESIAAQPTEGTVYLGEVPADQGNSTEARGHVVAVPTPAADTQPDAASSRTADQPSAVDQPDPTDAPGVDWADLRMIGAALNPLEAALFTQALAITAWHASAPFCTRCGHRTEVRHSGWMRLCPSCESETFPRTDPAVITAVVDDRGRILLGSAYRWEAHRFSTFAGFVEAGESLEEAVMREVGEEAGVRVRSVQYMGSQYWPFPRSLMLGYVAVAEDPEEAHADDDEIRAVRWFTREQIHREVVSGQLWIPPSSSISRALIDHWYGGDVETEEPAPTDEPSTHHAVQEDPTDISEETR</sequence>
<dbReference type="AlphaFoldDB" id="A0A917AQA4"/>
<dbReference type="InterPro" id="IPR015797">
    <property type="entry name" value="NUDIX_hydrolase-like_dom_sf"/>
</dbReference>
<evidence type="ECO:0000256" key="10">
    <source>
        <dbReference type="SAM" id="MobiDB-lite"/>
    </source>
</evidence>
<proteinExistence type="inferred from homology"/>
<dbReference type="GO" id="GO:0019677">
    <property type="term" value="P:NAD+ catabolic process"/>
    <property type="evidence" value="ECO:0007669"/>
    <property type="project" value="TreeGrafter"/>
</dbReference>
<evidence type="ECO:0000256" key="4">
    <source>
        <dbReference type="ARBA" id="ARBA00012381"/>
    </source>
</evidence>
<accession>A0A917AQA4</accession>